<dbReference type="HOGENOM" id="CLU_683464_0_0_1"/>
<feature type="region of interest" description="Disordered" evidence="1">
    <location>
        <begin position="190"/>
        <end position="220"/>
    </location>
</feature>
<dbReference type="AlphaFoldDB" id="B0CW06"/>
<dbReference type="KEGG" id="lbc:LACBIDRAFT_292646"/>
<dbReference type="OrthoDB" id="4590707at2759"/>
<evidence type="ECO:0000313" key="2">
    <source>
        <dbReference type="EMBL" id="EDR13833.1"/>
    </source>
</evidence>
<dbReference type="EMBL" id="DS547093">
    <property type="protein sequence ID" value="EDR13833.1"/>
    <property type="molecule type" value="Genomic_DNA"/>
</dbReference>
<dbReference type="STRING" id="486041.B0CW06"/>
<evidence type="ECO:0000256" key="1">
    <source>
        <dbReference type="SAM" id="MobiDB-lite"/>
    </source>
</evidence>
<feature type="compositionally biased region" description="Polar residues" evidence="1">
    <location>
        <begin position="206"/>
        <end position="220"/>
    </location>
</feature>
<protein>
    <submittedName>
        <fullName evidence="2">Predicted protein</fullName>
    </submittedName>
</protein>
<accession>B0CW06</accession>
<dbReference type="Proteomes" id="UP000001194">
    <property type="component" value="Unassembled WGS sequence"/>
</dbReference>
<sequence>MLKVPSIKAQVTTAPILGRPPFLMKNPTRFCLSLLVDLHMLSASYDFPYRNMHPLPSYPSCSEFRAYVPTPFTLADVLDPTTAPLKYLTDLLEPFKNEDGVYSGLLDGEKRDSVLNTLLDEELEARDPFRAAMGGIMFDVDIAFRVVTRRSDPCSKSNDKSHGAPLTASSTLPPTMSARLARTALSSAARRVNASSAGRVARRNMSSESASHGASTKSSDTPWIVGSALVFGPLFLYLVSPSGRKATQAHTVHDDVRDFPAIKLKDPWHHPATPSVAVEKEEAAPVQIMTDDEGTPANVASSIALATESDVPKAAESPEGSAELAVAAKSEAEDTAPATEEATPSAGESSSDTSGTFQKSGEEGPTDLKAPREAAKIFARLNAPIAPMAACAKFSCTNHTAKV</sequence>
<dbReference type="GeneID" id="6071252"/>
<feature type="region of interest" description="Disordered" evidence="1">
    <location>
        <begin position="152"/>
        <end position="173"/>
    </location>
</feature>
<name>B0CW06_LACBS</name>
<feature type="region of interest" description="Disordered" evidence="1">
    <location>
        <begin position="309"/>
        <end position="372"/>
    </location>
</feature>
<feature type="compositionally biased region" description="Basic and acidic residues" evidence="1">
    <location>
        <begin position="152"/>
        <end position="162"/>
    </location>
</feature>
<organism evidence="3">
    <name type="scientific">Laccaria bicolor (strain S238N-H82 / ATCC MYA-4686)</name>
    <name type="common">Bicoloured deceiver</name>
    <name type="synonym">Laccaria laccata var. bicolor</name>
    <dbReference type="NCBI Taxonomy" id="486041"/>
    <lineage>
        <taxon>Eukaryota</taxon>
        <taxon>Fungi</taxon>
        <taxon>Dikarya</taxon>
        <taxon>Basidiomycota</taxon>
        <taxon>Agaricomycotina</taxon>
        <taxon>Agaricomycetes</taxon>
        <taxon>Agaricomycetidae</taxon>
        <taxon>Agaricales</taxon>
        <taxon>Agaricineae</taxon>
        <taxon>Hydnangiaceae</taxon>
        <taxon>Laccaria</taxon>
    </lineage>
</organism>
<feature type="compositionally biased region" description="Low complexity" evidence="1">
    <location>
        <begin position="190"/>
        <end position="199"/>
    </location>
</feature>
<proteinExistence type="predicted"/>
<evidence type="ECO:0000313" key="3">
    <source>
        <dbReference type="Proteomes" id="UP000001194"/>
    </source>
</evidence>
<dbReference type="RefSeq" id="XP_001876331.1">
    <property type="nucleotide sequence ID" value="XM_001876296.1"/>
</dbReference>
<reference evidence="2 3" key="1">
    <citation type="journal article" date="2008" name="Nature">
        <title>The genome of Laccaria bicolor provides insights into mycorrhizal symbiosis.</title>
        <authorList>
            <person name="Martin F."/>
            <person name="Aerts A."/>
            <person name="Ahren D."/>
            <person name="Brun A."/>
            <person name="Danchin E.G.J."/>
            <person name="Duchaussoy F."/>
            <person name="Gibon J."/>
            <person name="Kohler A."/>
            <person name="Lindquist E."/>
            <person name="Pereda V."/>
            <person name="Salamov A."/>
            <person name="Shapiro H.J."/>
            <person name="Wuyts J."/>
            <person name="Blaudez D."/>
            <person name="Buee M."/>
            <person name="Brokstein P."/>
            <person name="Canbaeck B."/>
            <person name="Cohen D."/>
            <person name="Courty P.E."/>
            <person name="Coutinho P.M."/>
            <person name="Delaruelle C."/>
            <person name="Detter J.C."/>
            <person name="Deveau A."/>
            <person name="DiFazio S."/>
            <person name="Duplessis S."/>
            <person name="Fraissinet-Tachet L."/>
            <person name="Lucic E."/>
            <person name="Frey-Klett P."/>
            <person name="Fourrey C."/>
            <person name="Feussner I."/>
            <person name="Gay G."/>
            <person name="Grimwood J."/>
            <person name="Hoegger P.J."/>
            <person name="Jain P."/>
            <person name="Kilaru S."/>
            <person name="Labbe J."/>
            <person name="Lin Y.C."/>
            <person name="Legue V."/>
            <person name="Le Tacon F."/>
            <person name="Marmeisse R."/>
            <person name="Melayah D."/>
            <person name="Montanini B."/>
            <person name="Muratet M."/>
            <person name="Nehls U."/>
            <person name="Niculita-Hirzel H."/>
            <person name="Oudot-Le Secq M.P."/>
            <person name="Peter M."/>
            <person name="Quesneville H."/>
            <person name="Rajashekar B."/>
            <person name="Reich M."/>
            <person name="Rouhier N."/>
            <person name="Schmutz J."/>
            <person name="Yin T."/>
            <person name="Chalot M."/>
            <person name="Henrissat B."/>
            <person name="Kuees U."/>
            <person name="Lucas S."/>
            <person name="Van de Peer Y."/>
            <person name="Podila G.K."/>
            <person name="Polle A."/>
            <person name="Pukkila P.J."/>
            <person name="Richardson P.M."/>
            <person name="Rouze P."/>
            <person name="Sanders I.R."/>
            <person name="Stajich J.E."/>
            <person name="Tunlid A."/>
            <person name="Tuskan G."/>
            <person name="Grigoriev I.V."/>
        </authorList>
    </citation>
    <scope>NUCLEOTIDE SEQUENCE [LARGE SCALE GENOMIC DNA]</scope>
    <source>
        <strain evidence="3">S238N-H82 / ATCC MYA-4686</strain>
    </source>
</reference>
<gene>
    <name evidence="2" type="ORF">LACBIDRAFT_292646</name>
</gene>
<dbReference type="InParanoid" id="B0CW06"/>
<feature type="compositionally biased region" description="Low complexity" evidence="1">
    <location>
        <begin position="335"/>
        <end position="351"/>
    </location>
</feature>
<keyword evidence="3" id="KW-1185">Reference proteome</keyword>